<dbReference type="PANTHER" id="PTHR22746">
    <property type="entry name" value="RAB6A-GEF COMPLEX PARTNER PROTEIN 1"/>
    <property type="match status" value="1"/>
</dbReference>
<dbReference type="Pfam" id="PF07064">
    <property type="entry name" value="RIC1"/>
    <property type="match status" value="1"/>
</dbReference>
<dbReference type="InterPro" id="IPR009771">
    <property type="entry name" value="RIC1_C"/>
</dbReference>
<evidence type="ECO:0000256" key="1">
    <source>
        <dbReference type="ARBA" id="ARBA00004370"/>
    </source>
</evidence>
<feature type="region of interest" description="Disordered" evidence="3">
    <location>
        <begin position="389"/>
        <end position="424"/>
    </location>
</feature>
<feature type="compositionally biased region" description="Gly residues" evidence="3">
    <location>
        <begin position="410"/>
        <end position="422"/>
    </location>
</feature>
<feature type="compositionally biased region" description="Polar residues" evidence="3">
    <location>
        <begin position="8"/>
        <end position="18"/>
    </location>
</feature>
<evidence type="ECO:0000259" key="4">
    <source>
        <dbReference type="Pfam" id="PF07064"/>
    </source>
</evidence>
<comment type="caution">
    <text evidence="5">The sequence shown here is derived from an EMBL/GenBank/DDBJ whole genome shotgun (WGS) entry which is preliminary data.</text>
</comment>
<dbReference type="SUPFAM" id="SSF82171">
    <property type="entry name" value="DPP6 N-terminal domain-like"/>
    <property type="match status" value="1"/>
</dbReference>
<dbReference type="Gene3D" id="2.130.10.10">
    <property type="entry name" value="YVTN repeat-like/Quinoprotein amine dehydrogenase"/>
    <property type="match status" value="1"/>
</dbReference>
<dbReference type="Proteomes" id="UP000311382">
    <property type="component" value="Unassembled WGS sequence"/>
</dbReference>
<organism evidence="5 6">
    <name type="scientific">Rhodotorula diobovata</name>
    <dbReference type="NCBI Taxonomy" id="5288"/>
    <lineage>
        <taxon>Eukaryota</taxon>
        <taxon>Fungi</taxon>
        <taxon>Dikarya</taxon>
        <taxon>Basidiomycota</taxon>
        <taxon>Pucciniomycotina</taxon>
        <taxon>Microbotryomycetes</taxon>
        <taxon>Sporidiobolales</taxon>
        <taxon>Sporidiobolaceae</taxon>
        <taxon>Rhodotorula</taxon>
    </lineage>
</organism>
<gene>
    <name evidence="5" type="ORF">DMC30DRAFT_64256</name>
</gene>
<feature type="compositionally biased region" description="Low complexity" evidence="3">
    <location>
        <begin position="389"/>
        <end position="409"/>
    </location>
</feature>
<dbReference type="PANTHER" id="PTHR22746:SF10">
    <property type="entry name" value="GUANINE NUCLEOTIDE EXCHANGE FACTOR SUBUNIT RIC1"/>
    <property type="match status" value="1"/>
</dbReference>
<feature type="region of interest" description="Disordered" evidence="3">
    <location>
        <begin position="1188"/>
        <end position="1218"/>
    </location>
</feature>
<feature type="compositionally biased region" description="Acidic residues" evidence="3">
    <location>
        <begin position="67"/>
        <end position="77"/>
    </location>
</feature>
<accession>A0A5C5FN74</accession>
<dbReference type="GO" id="GO:0042147">
    <property type="term" value="P:retrograde transport, endosome to Golgi"/>
    <property type="evidence" value="ECO:0007669"/>
    <property type="project" value="TreeGrafter"/>
</dbReference>
<name>A0A5C5FN74_9BASI</name>
<dbReference type="GO" id="GO:0006886">
    <property type="term" value="P:intracellular protein transport"/>
    <property type="evidence" value="ECO:0007669"/>
    <property type="project" value="InterPro"/>
</dbReference>
<sequence>MYFPSPLPTTRLSVSTSALPVGPAPPQATRVYKTPGRPAKGKFKDSLGGLLEEEGEEIIAIASGPDPDADNGDDDEGDRPAGGRSLWAALGREEFSVWATRPKVVLAKLRRTPHSLRTHGSNASLSFHGPSRIVVTTSTGHHLLYEVVPAAAAAGGGRKAGANEVYVLPGGDKARELWPRGAGEGMELQGIAIRGDGERGMAIGEGVGCVCVTPSDLLVALQDPPILRIVPFPSSSSGSSPHESASSSTSRLPTFGKPVPAPAPPLGRRASGWEALPAGMGAGEGTSDAVTLSEWEWLVGRDRSDVTITSLTALAPSPPSPPSVPVPPAPPPLRQRPSYASLRSHSSQPGTPTSAPPATTTTTRRRPTTFVMLTSDGRAYLVRWAPPRRSAVSPGASSSSLLLSPVSEGGAPGGGGGGGGAAGAAAERWTWEGVCFHPAADGATGVDVEAVRERELDRGKGASCGAVNEGMGLVAVGCEDGTIAVYNLAPPPGSTFPSSTMADTSTLMAPTLSHTSALRESLNTTASALATGPVTCLAWTSDGYALASGFARGYALWSVYGRLGAWSVAGALDPSSSGGGGAGHGVEGERSDAFEDHFMEGVRGCFFAQGDTELVVLCPPPVHPKRKAHDEQLFVIPFAKSAVTACHVPDNTKNAFLQTDDRVLVYRGADQPDMSVINPESDVWQHIKIPAAYIASQYPLRYAVISSDARLIAVAGRRGLTHYNALSGRWRLFEQEREEEALKVVGGMVWWGSVLIVGCEVEGEYQLRLFSRDTPLSLADTLEVVPLDSAPLVLSAFDSSLLVYTADNTFHHFLMRGATRREGPKLRVCGSIGFEGVVQDPRKVRGISWLVPKSQQRFGDPADDLNVATIIFLISGRLVLLRPRRAAHEEVKYDLQILADRVEFYWTHLRGIDTLENSLWAWDGAKVRVWLDALTIEKVRVDAKRDAYETVKESVAMPLDFYPLAVLMDKGIIVGVDQETSLRRSLDFAIFRIITTTHLFLHHVLRFHLNRSPEPREAVLFASHYSKLIYFPHALEMLLHEVLEDEADSTAPPFPSPSPSTGAQPGMLARVIDFLDHFDECLQVVVNCARKTEVTRWELLFRVAGKPRELFEKCVAAGFFKVAASYLLVLHNLEPVEQSSKDTVRLLKVAMEAGEWTLCRELLRFLYSLDRTGQILRTALKESTSASPSFSCHERRAPAPDRCTPCTHPRSVSAIQSR</sequence>
<protein>
    <submittedName>
        <fullName evidence="5">RIC1-domain-containing protein</fullName>
    </submittedName>
</protein>
<feature type="region of interest" description="Disordered" evidence="3">
    <location>
        <begin position="232"/>
        <end position="287"/>
    </location>
</feature>
<dbReference type="GO" id="GO:0000139">
    <property type="term" value="C:Golgi membrane"/>
    <property type="evidence" value="ECO:0007669"/>
    <property type="project" value="TreeGrafter"/>
</dbReference>
<dbReference type="EMBL" id="SOZI01000147">
    <property type="protein sequence ID" value="TNY18283.1"/>
    <property type="molecule type" value="Genomic_DNA"/>
</dbReference>
<feature type="region of interest" description="Disordered" evidence="3">
    <location>
        <begin position="1"/>
        <end position="45"/>
    </location>
</feature>
<feature type="compositionally biased region" description="Polar residues" evidence="3">
    <location>
        <begin position="341"/>
        <end position="350"/>
    </location>
</feature>
<comment type="subcellular location">
    <subcellularLocation>
        <location evidence="1">Membrane</location>
    </subcellularLocation>
</comment>
<dbReference type="Pfam" id="PF25440">
    <property type="entry name" value="Beta-prop_RIC1_2nd"/>
    <property type="match status" value="1"/>
</dbReference>
<feature type="compositionally biased region" description="Low complexity" evidence="3">
    <location>
        <begin position="351"/>
        <end position="362"/>
    </location>
</feature>
<dbReference type="InterPro" id="IPR040096">
    <property type="entry name" value="Ric1"/>
</dbReference>
<dbReference type="STRING" id="5288.A0A5C5FN74"/>
<proteinExistence type="predicted"/>
<keyword evidence="6" id="KW-1185">Reference proteome</keyword>
<dbReference type="InterPro" id="IPR015943">
    <property type="entry name" value="WD40/YVTN_repeat-like_dom_sf"/>
</dbReference>
<evidence type="ECO:0000256" key="3">
    <source>
        <dbReference type="SAM" id="MobiDB-lite"/>
    </source>
</evidence>
<evidence type="ECO:0000313" key="6">
    <source>
        <dbReference type="Proteomes" id="UP000311382"/>
    </source>
</evidence>
<reference evidence="5 6" key="1">
    <citation type="submission" date="2019-03" db="EMBL/GenBank/DDBJ databases">
        <title>Rhodosporidium diobovatum UCD-FST 08-225 genome sequencing, assembly, and annotation.</title>
        <authorList>
            <person name="Fakankun I.U."/>
            <person name="Fristensky B."/>
            <person name="Levin D.B."/>
        </authorList>
    </citation>
    <scope>NUCLEOTIDE SEQUENCE [LARGE SCALE GENOMIC DNA]</scope>
    <source>
        <strain evidence="5 6">UCD-FST 08-225</strain>
    </source>
</reference>
<dbReference type="GO" id="GO:0034066">
    <property type="term" value="C:Ric1-Rgp1 guanyl-nucleotide exchange factor complex"/>
    <property type="evidence" value="ECO:0007669"/>
    <property type="project" value="InterPro"/>
</dbReference>
<feature type="domain" description="RIC1 C-terminal alpha solenoid region" evidence="4">
    <location>
        <begin position="1002"/>
        <end position="1183"/>
    </location>
</feature>
<dbReference type="GO" id="GO:0005829">
    <property type="term" value="C:cytosol"/>
    <property type="evidence" value="ECO:0007669"/>
    <property type="project" value="TreeGrafter"/>
</dbReference>
<feature type="compositionally biased region" description="Low complexity" evidence="3">
    <location>
        <begin position="234"/>
        <end position="250"/>
    </location>
</feature>
<feature type="region of interest" description="Disordered" evidence="3">
    <location>
        <begin position="62"/>
        <end position="84"/>
    </location>
</feature>
<feature type="compositionally biased region" description="Pro residues" evidence="3">
    <location>
        <begin position="316"/>
        <end position="334"/>
    </location>
</feature>
<dbReference type="AlphaFoldDB" id="A0A5C5FN74"/>
<feature type="region of interest" description="Disordered" evidence="3">
    <location>
        <begin position="312"/>
        <end position="371"/>
    </location>
</feature>
<keyword evidence="2" id="KW-0472">Membrane</keyword>
<evidence type="ECO:0000256" key="2">
    <source>
        <dbReference type="ARBA" id="ARBA00023136"/>
    </source>
</evidence>
<evidence type="ECO:0000313" key="5">
    <source>
        <dbReference type="EMBL" id="TNY18283.1"/>
    </source>
</evidence>
<dbReference type="OrthoDB" id="67540at2759"/>